<dbReference type="EMBL" id="CP117811">
    <property type="protein sequence ID" value="WDE97348.1"/>
    <property type="molecule type" value="Genomic_DNA"/>
</dbReference>
<dbReference type="Proteomes" id="UP001214250">
    <property type="component" value="Chromosome 1"/>
</dbReference>
<proteinExistence type="predicted"/>
<dbReference type="InterPro" id="IPR010869">
    <property type="entry name" value="DUF1501"/>
</dbReference>
<dbReference type="InterPro" id="IPR006311">
    <property type="entry name" value="TAT_signal"/>
</dbReference>
<dbReference type="InterPro" id="IPR017850">
    <property type="entry name" value="Alkaline_phosphatase_core_sf"/>
</dbReference>
<dbReference type="RefSeq" id="WP_274151675.1">
    <property type="nucleotide sequence ID" value="NZ_CP117811.1"/>
</dbReference>
<accession>A0ABY7VZ70</accession>
<protein>
    <submittedName>
        <fullName evidence="1">DUF1501 domain-containing protein</fullName>
    </submittedName>
</protein>
<organism evidence="1 2">
    <name type="scientific">Lentisphaera profundi</name>
    <dbReference type="NCBI Taxonomy" id="1658616"/>
    <lineage>
        <taxon>Bacteria</taxon>
        <taxon>Pseudomonadati</taxon>
        <taxon>Lentisphaerota</taxon>
        <taxon>Lentisphaeria</taxon>
        <taxon>Lentisphaerales</taxon>
        <taxon>Lentisphaeraceae</taxon>
        <taxon>Lentisphaera</taxon>
    </lineage>
</organism>
<dbReference type="Pfam" id="PF07394">
    <property type="entry name" value="DUF1501"/>
    <property type="match status" value="1"/>
</dbReference>
<dbReference type="PANTHER" id="PTHR43737:SF1">
    <property type="entry name" value="DUF1501 DOMAIN-CONTAINING PROTEIN"/>
    <property type="match status" value="1"/>
</dbReference>
<keyword evidence="2" id="KW-1185">Reference proteome</keyword>
<evidence type="ECO:0000313" key="1">
    <source>
        <dbReference type="EMBL" id="WDE97348.1"/>
    </source>
</evidence>
<dbReference type="PANTHER" id="PTHR43737">
    <property type="entry name" value="BLL7424 PROTEIN"/>
    <property type="match status" value="1"/>
</dbReference>
<dbReference type="PROSITE" id="PS51318">
    <property type="entry name" value="TAT"/>
    <property type="match status" value="1"/>
</dbReference>
<evidence type="ECO:0000313" key="2">
    <source>
        <dbReference type="Proteomes" id="UP001214250"/>
    </source>
</evidence>
<gene>
    <name evidence="1" type="ORF">PQO03_05205</name>
</gene>
<reference evidence="1 2" key="1">
    <citation type="submission" date="2023-02" db="EMBL/GenBank/DDBJ databases">
        <title>Genome sequence of Lentisphaera profundi SAORIC-696.</title>
        <authorList>
            <person name="Kim e."/>
            <person name="Cho J.-C."/>
            <person name="Choi A."/>
            <person name="Kang I."/>
        </authorList>
    </citation>
    <scope>NUCLEOTIDE SEQUENCE [LARGE SCALE GENOMIC DNA]</scope>
    <source>
        <strain evidence="1 2">SAORIC-696</strain>
    </source>
</reference>
<sequence length="456" mass="50021">MNFNRRNFMKSLGAGALAPSLMASSGRRIKAQAKQVLVIFEQGGVSQIDTFDPKPMANIIHRSPFKSIKTNVPGIHFTELMEKTAKVADRMTVVRSMFQKKASIGNSHPLGSQYIMSAGDPTGPVELPDIGSVIAHHKGRLAPYLPAYVHEATGEQSKFASRLGFLAAKDKAFAIKYGEVNGLGLSKDAIEQLLERRKLLSKLNSGMGKNTSEQILAMQTFSQQAEEMLINPNTVAAFDLSNEPAHIKKLYGPEQKELRQRADLYMLGRKLIESGVRYVCIDTKFRNIDNRYSGGGNMNWDHHDAIYSKSHTNIPGGGAGGGRYGIGTWPMMGSTDWALSGLIQDMDQRGLLEDTLVCFVTELGRTPKINERQGRDHWTHAFSYAFAGAGVPRGHVVGETDKDGYYITSSRGYTIEDFGATILEKMGIDNESPIHTPAGRPMFVAKGGHAIPELFA</sequence>
<name>A0ABY7VZ70_9BACT</name>
<dbReference type="SUPFAM" id="SSF53649">
    <property type="entry name" value="Alkaline phosphatase-like"/>
    <property type="match status" value="1"/>
</dbReference>